<dbReference type="EMBL" id="CP127173">
    <property type="protein sequence ID" value="WIV60557.1"/>
    <property type="molecule type" value="Genomic_DNA"/>
</dbReference>
<organism evidence="5 6">
    <name type="scientific">Amycolatopsis nalaikhensis</name>
    <dbReference type="NCBI Taxonomy" id="715472"/>
    <lineage>
        <taxon>Bacteria</taxon>
        <taxon>Bacillati</taxon>
        <taxon>Actinomycetota</taxon>
        <taxon>Actinomycetes</taxon>
        <taxon>Pseudonocardiales</taxon>
        <taxon>Pseudonocardiaceae</taxon>
        <taxon>Amycolatopsis</taxon>
    </lineage>
</organism>
<dbReference type="InterPro" id="IPR002937">
    <property type="entry name" value="Amino_oxidase"/>
</dbReference>
<name>A0ABY8XY90_9PSEU</name>
<keyword evidence="6" id="KW-1185">Reference proteome</keyword>
<accession>A0ABY8XY90</accession>
<evidence type="ECO:0000256" key="1">
    <source>
        <dbReference type="ARBA" id="ARBA00037217"/>
    </source>
</evidence>
<feature type="domain" description="Amine oxidase" evidence="4">
    <location>
        <begin position="16"/>
        <end position="513"/>
    </location>
</feature>
<dbReference type="PANTHER" id="PTHR10668">
    <property type="entry name" value="PHYTOENE DEHYDROGENASE"/>
    <property type="match status" value="1"/>
</dbReference>
<reference evidence="5 6" key="1">
    <citation type="submission" date="2023-06" db="EMBL/GenBank/DDBJ databases">
        <authorList>
            <person name="Oyuntsetseg B."/>
            <person name="Kim S.B."/>
        </authorList>
    </citation>
    <scope>NUCLEOTIDE SEQUENCE [LARGE SCALE GENOMIC DNA]</scope>
    <source>
        <strain evidence="5 6">2-2</strain>
    </source>
</reference>
<evidence type="ECO:0000313" key="5">
    <source>
        <dbReference type="EMBL" id="WIV60557.1"/>
    </source>
</evidence>
<comment type="function">
    <text evidence="1">Probable oxidoreductase that may play a role as regulator of mitochondrial function.</text>
</comment>
<dbReference type="Gene3D" id="3.50.50.60">
    <property type="entry name" value="FAD/NAD(P)-binding domain"/>
    <property type="match status" value="2"/>
</dbReference>
<evidence type="ECO:0000313" key="6">
    <source>
        <dbReference type="Proteomes" id="UP001227101"/>
    </source>
</evidence>
<gene>
    <name evidence="5" type="ORF">QP939_19105</name>
</gene>
<proteinExistence type="predicted"/>
<sequence length="515" mass="54748">MDAWDAVIVGSGHNALVAGAFLARDGWRVLVLEEHDRPGGLVRTEELTLPGFKHDVYASAHLLFTAGPAYAALAPELTELGLEYRRPRYWSGVATPEGSAVLSTDPGENLAEAERLGDGPAFAALLKDFEPHVGPIFELLGAELSSRESARTIKKLFEDRGFAQLFTLTARDLLTQTFTSPVLKAALAPWALHLGRGPDEANSGLWVLLCQIALSMAGMPTPAGGSERLVQVLAELITKHGGTVRTGTKVERILLKDGHARGVRLADGEVVHARRAVLASVNPDQLYLELLADEQVVPPTIRAQAGRYRYGRGCFVLHLALSEPPRFDDERLHGAGEPHLSGGLDALSRSVDEATRGLLPAEPTVAFDVPSNVDRSRAPAGKATARLQLLDVPTHPRGDAAGEIDAAGWTPGVKAAFADRVLAQVARYAPNVPGSVLGMHLVAPDDLARANRNCGPGDPFGGSHDLAQSYLFRPLPGQPPHRTPVPGLWMLGAATWPGHGVNGASGYIVARALLG</sequence>
<evidence type="ECO:0000259" key="4">
    <source>
        <dbReference type="Pfam" id="PF01593"/>
    </source>
</evidence>
<dbReference type="InterPro" id="IPR036188">
    <property type="entry name" value="FAD/NAD-bd_sf"/>
</dbReference>
<dbReference type="Proteomes" id="UP001227101">
    <property type="component" value="Chromosome"/>
</dbReference>
<comment type="subunit">
    <text evidence="2">Interacts with COX5B; this interaction may contribute to localize PYROXD2 to the inner face of the inner mitochondrial membrane.</text>
</comment>
<dbReference type="RefSeq" id="WP_285458134.1">
    <property type="nucleotide sequence ID" value="NZ_CP127173.1"/>
</dbReference>
<dbReference type="Pfam" id="PF01593">
    <property type="entry name" value="Amino_oxidase"/>
    <property type="match status" value="1"/>
</dbReference>
<dbReference type="SUPFAM" id="SSF51905">
    <property type="entry name" value="FAD/NAD(P)-binding domain"/>
    <property type="match status" value="1"/>
</dbReference>
<protein>
    <recommendedName>
        <fullName evidence="3">Pyridine nucleotide-disulfide oxidoreductase domain-containing protein 2</fullName>
    </recommendedName>
</protein>
<dbReference type="PANTHER" id="PTHR10668:SF105">
    <property type="entry name" value="DEHYDROGENASE-RELATED"/>
    <property type="match status" value="1"/>
</dbReference>
<evidence type="ECO:0000256" key="2">
    <source>
        <dbReference type="ARBA" id="ARBA00038825"/>
    </source>
</evidence>
<evidence type="ECO:0000256" key="3">
    <source>
        <dbReference type="ARBA" id="ARBA00040298"/>
    </source>
</evidence>